<dbReference type="KEGG" id="cle:Clole_1759"/>
<protein>
    <submittedName>
        <fullName evidence="1">Uncharacterized protein</fullName>
    </submittedName>
</protein>
<dbReference type="STRING" id="642492.Clole_1759"/>
<gene>
    <name evidence="1" type="ordered locus">Clole_1759</name>
</gene>
<sequence length="89" mass="10692">MKKIYSKCGKTIEYNKTCTCRNGIKFNRNISPEKCKFYSSYVWQKLRNRIVKEHPYCERCWSKWKGITSENLLEFIGVIENVVFERGKL</sequence>
<proteinExistence type="predicted"/>
<reference evidence="1 2" key="1">
    <citation type="journal article" date="2011" name="J. Bacteriol.">
        <title>Complete genome sequence of the cellulose-degrading bacterium Cellulosilyticum lentocellum.</title>
        <authorList>
            <consortium name="US DOE Joint Genome Institute"/>
            <person name="Miller D.A."/>
            <person name="Suen G."/>
            <person name="Bruce D."/>
            <person name="Copeland A."/>
            <person name="Cheng J.F."/>
            <person name="Detter C."/>
            <person name="Goodwin L.A."/>
            <person name="Han C.S."/>
            <person name="Hauser L.J."/>
            <person name="Land M.L."/>
            <person name="Lapidus A."/>
            <person name="Lucas S."/>
            <person name="Meincke L."/>
            <person name="Pitluck S."/>
            <person name="Tapia R."/>
            <person name="Teshima H."/>
            <person name="Woyke T."/>
            <person name="Fox B.G."/>
            <person name="Angert E.R."/>
            <person name="Currie C.R."/>
        </authorList>
    </citation>
    <scope>NUCLEOTIDE SEQUENCE [LARGE SCALE GENOMIC DNA]</scope>
    <source>
        <strain evidence="2">ATCC 49066 / DSM 5427 / NCIMB 11756 / RHM5</strain>
    </source>
</reference>
<evidence type="ECO:0000313" key="2">
    <source>
        <dbReference type="Proteomes" id="UP000008467"/>
    </source>
</evidence>
<name>F2JMG4_CELLD</name>
<accession>F2JMG4</accession>
<dbReference type="Proteomes" id="UP000008467">
    <property type="component" value="Chromosome"/>
</dbReference>
<dbReference type="EMBL" id="CP002582">
    <property type="protein sequence ID" value="ADZ83482.1"/>
    <property type="molecule type" value="Genomic_DNA"/>
</dbReference>
<dbReference type="HOGENOM" id="CLU_2449218_0_0_9"/>
<evidence type="ECO:0000313" key="1">
    <source>
        <dbReference type="EMBL" id="ADZ83482.1"/>
    </source>
</evidence>
<organism evidence="1 2">
    <name type="scientific">Cellulosilyticum lentocellum (strain ATCC 49066 / DSM 5427 / NCIMB 11756 / RHM5)</name>
    <name type="common">Clostridium lentocellum</name>
    <dbReference type="NCBI Taxonomy" id="642492"/>
    <lineage>
        <taxon>Bacteria</taxon>
        <taxon>Bacillati</taxon>
        <taxon>Bacillota</taxon>
        <taxon>Clostridia</taxon>
        <taxon>Lachnospirales</taxon>
        <taxon>Cellulosilyticaceae</taxon>
        <taxon>Cellulosilyticum</taxon>
    </lineage>
</organism>
<dbReference type="AlphaFoldDB" id="F2JMG4"/>
<keyword evidence="2" id="KW-1185">Reference proteome</keyword>